<evidence type="ECO:0000256" key="1">
    <source>
        <dbReference type="ARBA" id="ARBA00004294"/>
    </source>
</evidence>
<gene>
    <name evidence="15" type="primary">LOC102809050</name>
</gene>
<keyword evidence="6" id="KW-0963">Cytoplasm</keyword>
<evidence type="ECO:0000256" key="2">
    <source>
        <dbReference type="ARBA" id="ARBA00004305"/>
    </source>
</evidence>
<reference evidence="15" key="1">
    <citation type="submission" date="2025-08" db="UniProtKB">
        <authorList>
            <consortium name="RefSeq"/>
        </authorList>
    </citation>
    <scope>IDENTIFICATION</scope>
    <source>
        <tissue evidence="15">Testes</tissue>
    </source>
</reference>
<sequence>MTDDIKSKLLFSVIVLAFRFSQNEIEEMMSKVIEAVNIPNTGVSAQISTHSVYVKEMECLTTNYLYRTAKQYDLNNVIEKVSEQLFSTLHDYPSLRMSSGIKSFIGTCVRVAWQLSTHSPPYILDYDHKDFNDQLHQRFHRNDTNKKIKGYLWPALLDATTLKCVHKGIVITEKSESDDELCDTKL</sequence>
<evidence type="ECO:0000256" key="6">
    <source>
        <dbReference type="ARBA" id="ARBA00022490"/>
    </source>
</evidence>
<dbReference type="GeneID" id="102809050"/>
<proteinExistence type="inferred from homology"/>
<dbReference type="InterPro" id="IPR031981">
    <property type="entry name" value="MIEAP_C"/>
</dbReference>
<evidence type="ECO:0000256" key="4">
    <source>
        <dbReference type="ARBA" id="ARBA00008233"/>
    </source>
</evidence>
<dbReference type="PANTHER" id="PTHR21771">
    <property type="entry name" value="MITOCHONDRIA-EATING PROTEIN-RELATED"/>
    <property type="match status" value="1"/>
</dbReference>
<evidence type="ECO:0000256" key="12">
    <source>
        <dbReference type="ARBA" id="ARBA00032687"/>
    </source>
</evidence>
<comment type="subcellular location">
    <subcellularLocation>
        <location evidence="3">Cytoplasm</location>
    </subcellularLocation>
    <subcellularLocation>
        <location evidence="2">Mitochondrion matrix</location>
    </subcellularLocation>
    <subcellularLocation>
        <location evidence="1">Mitochondrion outer membrane</location>
    </subcellularLocation>
</comment>
<dbReference type="Proteomes" id="UP000694865">
    <property type="component" value="Unplaced"/>
</dbReference>
<name>A0ABM0MHR8_SACKO</name>
<keyword evidence="9" id="KW-0446">Lipid-binding</keyword>
<dbReference type="PANTHER" id="PTHR21771:SF1">
    <property type="entry name" value="MITOCHONDRIA-EATING PROTEIN"/>
    <property type="match status" value="1"/>
</dbReference>
<feature type="domain" description="Mitochondria-eating protein C-terminal" evidence="13">
    <location>
        <begin position="3"/>
        <end position="172"/>
    </location>
</feature>
<keyword evidence="7" id="KW-1000">Mitochondrion outer membrane</keyword>
<organism evidence="14 15">
    <name type="scientific">Saccoglossus kowalevskii</name>
    <name type="common">Acorn worm</name>
    <dbReference type="NCBI Taxonomy" id="10224"/>
    <lineage>
        <taxon>Eukaryota</taxon>
        <taxon>Metazoa</taxon>
        <taxon>Hemichordata</taxon>
        <taxon>Enteropneusta</taxon>
        <taxon>Harrimaniidae</taxon>
        <taxon>Saccoglossus</taxon>
    </lineage>
</organism>
<keyword evidence="10" id="KW-0496">Mitochondrion</keyword>
<comment type="similarity">
    <text evidence="4">Belongs to the MIEAP family.</text>
</comment>
<evidence type="ECO:0000256" key="10">
    <source>
        <dbReference type="ARBA" id="ARBA00023128"/>
    </source>
</evidence>
<accession>A0ABM0MHR8</accession>
<evidence type="ECO:0000313" key="14">
    <source>
        <dbReference type="Proteomes" id="UP000694865"/>
    </source>
</evidence>
<keyword evidence="11" id="KW-0472">Membrane</keyword>
<evidence type="ECO:0000256" key="7">
    <source>
        <dbReference type="ARBA" id="ARBA00022787"/>
    </source>
</evidence>
<dbReference type="InterPro" id="IPR026169">
    <property type="entry name" value="MIEAP"/>
</dbReference>
<evidence type="ECO:0000256" key="8">
    <source>
        <dbReference type="ARBA" id="ARBA00023054"/>
    </source>
</evidence>
<protein>
    <recommendedName>
        <fullName evidence="5">Mitochondria-eating protein</fullName>
    </recommendedName>
    <alternativeName>
        <fullName evidence="12">Spermatogenesis-associated protein 18</fullName>
    </alternativeName>
</protein>
<evidence type="ECO:0000256" key="9">
    <source>
        <dbReference type="ARBA" id="ARBA00023121"/>
    </source>
</evidence>
<dbReference type="RefSeq" id="XP_006819559.1">
    <property type="nucleotide sequence ID" value="XM_006819496.1"/>
</dbReference>
<evidence type="ECO:0000256" key="11">
    <source>
        <dbReference type="ARBA" id="ARBA00023136"/>
    </source>
</evidence>
<evidence type="ECO:0000256" key="5">
    <source>
        <dbReference type="ARBA" id="ARBA00019863"/>
    </source>
</evidence>
<evidence type="ECO:0000256" key="3">
    <source>
        <dbReference type="ARBA" id="ARBA00004496"/>
    </source>
</evidence>
<keyword evidence="14" id="KW-1185">Reference proteome</keyword>
<evidence type="ECO:0000259" key="13">
    <source>
        <dbReference type="Pfam" id="PF16026"/>
    </source>
</evidence>
<dbReference type="Pfam" id="PF16026">
    <property type="entry name" value="MIEAP"/>
    <property type="match status" value="1"/>
</dbReference>
<keyword evidence="8" id="KW-0175">Coiled coil</keyword>
<evidence type="ECO:0000313" key="15">
    <source>
        <dbReference type="RefSeq" id="XP_006819559.1"/>
    </source>
</evidence>